<dbReference type="RefSeq" id="WP_338250791.1">
    <property type="nucleotide sequence ID" value="NZ_BSRI01000001.1"/>
</dbReference>
<reference evidence="7 8" key="1">
    <citation type="submission" date="2023-02" db="EMBL/GenBank/DDBJ databases">
        <title>Dictyobacter halimunensis sp. nov., a new member of the class Ktedonobacteria from forest soil in a geothermal area.</title>
        <authorList>
            <person name="Rachmania M.K."/>
            <person name="Ningsih F."/>
            <person name="Sakai Y."/>
            <person name="Yabe S."/>
            <person name="Yokota A."/>
            <person name="Sjamsuridzal W."/>
        </authorList>
    </citation>
    <scope>NUCLEOTIDE SEQUENCE [LARGE SCALE GENOMIC DNA]</scope>
    <source>
        <strain evidence="7 8">S3.2.2.5</strain>
    </source>
</reference>
<name>A0ABQ6FNX3_9CHLR</name>
<keyword evidence="2 5" id="KW-0812">Transmembrane</keyword>
<evidence type="ECO:0000256" key="5">
    <source>
        <dbReference type="SAM" id="Phobius"/>
    </source>
</evidence>
<proteinExistence type="predicted"/>
<feature type="transmembrane region" description="Helical" evidence="5">
    <location>
        <begin position="141"/>
        <end position="163"/>
    </location>
</feature>
<feature type="transmembrane region" description="Helical" evidence="5">
    <location>
        <begin position="234"/>
        <end position="258"/>
    </location>
</feature>
<keyword evidence="4 5" id="KW-0472">Membrane</keyword>
<keyword evidence="8" id="KW-1185">Reference proteome</keyword>
<dbReference type="PANTHER" id="PTHR37422:SF13">
    <property type="entry name" value="LIPOPOLYSACCHARIDE BIOSYNTHESIS PROTEIN PA4999-RELATED"/>
    <property type="match status" value="1"/>
</dbReference>
<dbReference type="PANTHER" id="PTHR37422">
    <property type="entry name" value="TEICHURONIC ACID BIOSYNTHESIS PROTEIN TUAE"/>
    <property type="match status" value="1"/>
</dbReference>
<feature type="transmembrane region" description="Helical" evidence="5">
    <location>
        <begin position="448"/>
        <end position="467"/>
    </location>
</feature>
<evidence type="ECO:0000259" key="6">
    <source>
        <dbReference type="Pfam" id="PF04932"/>
    </source>
</evidence>
<evidence type="ECO:0000256" key="1">
    <source>
        <dbReference type="ARBA" id="ARBA00004141"/>
    </source>
</evidence>
<feature type="domain" description="O-antigen ligase-related" evidence="6">
    <location>
        <begin position="262"/>
        <end position="401"/>
    </location>
</feature>
<feature type="transmembrane region" description="Helical" evidence="5">
    <location>
        <begin position="424"/>
        <end position="442"/>
    </location>
</feature>
<dbReference type="InterPro" id="IPR007016">
    <property type="entry name" value="O-antigen_ligase-rel_domated"/>
</dbReference>
<evidence type="ECO:0000313" key="8">
    <source>
        <dbReference type="Proteomes" id="UP001344906"/>
    </source>
</evidence>
<feature type="transmembrane region" description="Helical" evidence="5">
    <location>
        <begin position="388"/>
        <end position="412"/>
    </location>
</feature>
<dbReference type="Proteomes" id="UP001344906">
    <property type="component" value="Unassembled WGS sequence"/>
</dbReference>
<feature type="transmembrane region" description="Helical" evidence="5">
    <location>
        <begin position="338"/>
        <end position="362"/>
    </location>
</feature>
<protein>
    <recommendedName>
        <fullName evidence="6">O-antigen ligase-related domain-containing protein</fullName>
    </recommendedName>
</protein>
<dbReference type="Pfam" id="PF04932">
    <property type="entry name" value="Wzy_C"/>
    <property type="match status" value="1"/>
</dbReference>
<feature type="transmembrane region" description="Helical" evidence="5">
    <location>
        <begin position="115"/>
        <end position="135"/>
    </location>
</feature>
<evidence type="ECO:0000313" key="7">
    <source>
        <dbReference type="EMBL" id="GLV55966.1"/>
    </source>
</evidence>
<evidence type="ECO:0000256" key="2">
    <source>
        <dbReference type="ARBA" id="ARBA00022692"/>
    </source>
</evidence>
<feature type="transmembrane region" description="Helical" evidence="5">
    <location>
        <begin position="82"/>
        <end position="103"/>
    </location>
</feature>
<comment type="subcellular location">
    <subcellularLocation>
        <location evidence="1">Membrane</location>
        <topology evidence="1">Multi-pass membrane protein</topology>
    </subcellularLocation>
</comment>
<accession>A0ABQ6FNX3</accession>
<sequence length="485" mass="53800">MLIMKLKQKMDTAYQPCRIVFIICTIFVGFTIITWLGLFLGQSVLYASETIIALCALAVMLLLRQNELMVVSILAIHLYVDWYLGLGGIALLLACMLLINNYMRRSPAYLWQEPRHLWLWGLFLLLSLFSALHGISLADALYYYFNIVVGAFLMLWLGIVIVRTPQNLKYALGFLSAFGALVAIHAIIQATTGQTLFASTRFERYFTTISNYVIADTFHRSGSFLINPDSSGSFFSMMLLLPLGLFCASASILGKLFYAVQVALITIALSFSYSTGGWAAAGAGLFVFIMLVKQTRYRLQIIMLSILIGIMILNFFPQQFSIQLQHAIAPNELSLRQGAWLTGIQVITAFPLTGVGLGRYAYIMRAEPYRVIEQYRPLAHPHNSYLELAALAGLPVMVIFAVLLIISFYAALQNWRPTEGKKCLWISSGIAALVALSMNSFVASGWTLAPLAAIGWLILGLISSPLLKGRQLHEAEKELSGEAQS</sequence>
<keyword evidence="3 5" id="KW-1133">Transmembrane helix</keyword>
<comment type="caution">
    <text evidence="7">The sequence shown here is derived from an EMBL/GenBank/DDBJ whole genome shotgun (WGS) entry which is preliminary data.</text>
</comment>
<dbReference type="EMBL" id="BSRI01000001">
    <property type="protein sequence ID" value="GLV55966.1"/>
    <property type="molecule type" value="Genomic_DNA"/>
</dbReference>
<feature type="transmembrane region" description="Helical" evidence="5">
    <location>
        <begin position="270"/>
        <end position="291"/>
    </location>
</feature>
<evidence type="ECO:0000256" key="4">
    <source>
        <dbReference type="ARBA" id="ARBA00023136"/>
    </source>
</evidence>
<feature type="transmembrane region" description="Helical" evidence="5">
    <location>
        <begin position="20"/>
        <end position="39"/>
    </location>
</feature>
<dbReference type="InterPro" id="IPR051533">
    <property type="entry name" value="WaaL-like"/>
</dbReference>
<feature type="transmembrane region" description="Helical" evidence="5">
    <location>
        <begin position="170"/>
        <end position="188"/>
    </location>
</feature>
<evidence type="ECO:0000256" key="3">
    <source>
        <dbReference type="ARBA" id="ARBA00022989"/>
    </source>
</evidence>
<feature type="transmembrane region" description="Helical" evidence="5">
    <location>
        <begin position="297"/>
        <end position="317"/>
    </location>
</feature>
<gene>
    <name evidence="7" type="ORF">KDH_28100</name>
</gene>
<organism evidence="7 8">
    <name type="scientific">Dictyobacter halimunensis</name>
    <dbReference type="NCBI Taxonomy" id="3026934"/>
    <lineage>
        <taxon>Bacteria</taxon>
        <taxon>Bacillati</taxon>
        <taxon>Chloroflexota</taxon>
        <taxon>Ktedonobacteria</taxon>
        <taxon>Ktedonobacterales</taxon>
        <taxon>Dictyobacteraceae</taxon>
        <taxon>Dictyobacter</taxon>
    </lineage>
</organism>